<feature type="domain" description="Fimbrial-type adhesion" evidence="3">
    <location>
        <begin position="215"/>
        <end position="358"/>
    </location>
</feature>
<proteinExistence type="predicted"/>
<gene>
    <name evidence="4" type="ORF">BLA18112_06331</name>
</gene>
<dbReference type="Pfam" id="PF00419">
    <property type="entry name" value="Fimbrial"/>
    <property type="match status" value="1"/>
</dbReference>
<evidence type="ECO:0000259" key="3">
    <source>
        <dbReference type="Pfam" id="PF00419"/>
    </source>
</evidence>
<protein>
    <submittedName>
        <fullName evidence="4">Fimbria subunit protein</fullName>
    </submittedName>
</protein>
<evidence type="ECO:0000256" key="2">
    <source>
        <dbReference type="SAM" id="SignalP"/>
    </source>
</evidence>
<dbReference type="GO" id="GO:0009289">
    <property type="term" value="C:pilus"/>
    <property type="evidence" value="ECO:0007669"/>
    <property type="project" value="InterPro"/>
</dbReference>
<dbReference type="RefSeq" id="WP_175046778.1">
    <property type="nucleotide sequence ID" value="NZ_CABVQI010000026.1"/>
</dbReference>
<sequence length="358" mass="37822">MKPFTKSIFIMLVSWAGLCSSASAALSTCSSGGSPNGTGRYLMIHPEMIIPPNAPDGSVISTATINLPYSCPANIEGGGGFRFVVSNQETIAFKETQFPGVIAYKNGTSDFVRSVGFRLTNLETGKVITGYIDNNYAEWGPPTSSAPSSGMIRIKSELIKLNDLVYNLPQQLTGSHQYAFAHIMAVNNGCTLPTGLCWPRDGAFKWVFDNKVTKAKIRPQTCTIPNTDIPVSLPPIPTSKLPTAGATAGDTGFDIGLSCKAGSNVYVTLTDLSDNGNTSNQLTLTQDSTAKGVKLRILRNGQPVGYGPDSAQLNNTNQWLVGPSASTTSIPLTAQYVATGAVSAGKVKGVATFTMSYQ</sequence>
<evidence type="ECO:0000313" key="4">
    <source>
        <dbReference type="EMBL" id="VWD34747.1"/>
    </source>
</evidence>
<feature type="signal peptide" evidence="2">
    <location>
        <begin position="1"/>
        <end position="24"/>
    </location>
</feature>
<dbReference type="AlphaFoldDB" id="A0A6P2ZIR7"/>
<dbReference type="InterPro" id="IPR050263">
    <property type="entry name" value="Bact_Fimbrial_Adh_Pro"/>
</dbReference>
<dbReference type="Proteomes" id="UP000494274">
    <property type="component" value="Unassembled WGS sequence"/>
</dbReference>
<accession>A0A6P2ZIR7</accession>
<keyword evidence="1 2" id="KW-0732">Signal</keyword>
<dbReference type="SUPFAM" id="SSF49401">
    <property type="entry name" value="Bacterial adhesins"/>
    <property type="match status" value="1"/>
</dbReference>
<feature type="chain" id="PRO_5027047168" evidence="2">
    <location>
        <begin position="25"/>
        <end position="358"/>
    </location>
</feature>
<dbReference type="InterPro" id="IPR000259">
    <property type="entry name" value="Adhesion_dom_fimbrial"/>
</dbReference>
<reference evidence="4 5" key="1">
    <citation type="submission" date="2019-09" db="EMBL/GenBank/DDBJ databases">
        <authorList>
            <person name="Depoorter E."/>
        </authorList>
    </citation>
    <scope>NUCLEOTIDE SEQUENCE [LARGE SCALE GENOMIC DNA]</scope>
    <source>
        <strain evidence="4">R-18112</strain>
    </source>
</reference>
<evidence type="ECO:0000313" key="5">
    <source>
        <dbReference type="Proteomes" id="UP000494274"/>
    </source>
</evidence>
<dbReference type="PANTHER" id="PTHR33420">
    <property type="entry name" value="FIMBRIAL SUBUNIT ELFA-RELATED"/>
    <property type="match status" value="1"/>
</dbReference>
<organism evidence="4 5">
    <name type="scientific">Burkholderia lata (strain ATCC 17760 / DSM 23089 / LMG 22485 / NCIMB 9086 / R18194 / 383)</name>
    <dbReference type="NCBI Taxonomy" id="482957"/>
    <lineage>
        <taxon>Bacteria</taxon>
        <taxon>Pseudomonadati</taxon>
        <taxon>Pseudomonadota</taxon>
        <taxon>Betaproteobacteria</taxon>
        <taxon>Burkholderiales</taxon>
        <taxon>Burkholderiaceae</taxon>
        <taxon>Burkholderia</taxon>
        <taxon>Burkholderia cepacia complex</taxon>
    </lineage>
</organism>
<dbReference type="PANTHER" id="PTHR33420:SF3">
    <property type="entry name" value="FIMBRIAL SUBUNIT ELFA"/>
    <property type="match status" value="1"/>
</dbReference>
<evidence type="ECO:0000256" key="1">
    <source>
        <dbReference type="ARBA" id="ARBA00022729"/>
    </source>
</evidence>
<dbReference type="GO" id="GO:0043709">
    <property type="term" value="P:cell adhesion involved in single-species biofilm formation"/>
    <property type="evidence" value="ECO:0007669"/>
    <property type="project" value="TreeGrafter"/>
</dbReference>
<dbReference type="Gene3D" id="2.60.40.1090">
    <property type="entry name" value="Fimbrial-type adhesion domain"/>
    <property type="match status" value="1"/>
</dbReference>
<name>A0A6P2ZIR7_BURL3</name>
<dbReference type="InterPro" id="IPR036937">
    <property type="entry name" value="Adhesion_dom_fimbrial_sf"/>
</dbReference>
<dbReference type="EMBL" id="CABVQI010000026">
    <property type="protein sequence ID" value="VWD34747.1"/>
    <property type="molecule type" value="Genomic_DNA"/>
</dbReference>
<dbReference type="InterPro" id="IPR008966">
    <property type="entry name" value="Adhesion_dom_sf"/>
</dbReference>